<accession>A0A1X7DV10</accession>
<protein>
    <submittedName>
        <fullName evidence="1">Uncharacterized protein</fullName>
    </submittedName>
</protein>
<name>A0A1X7DV10_TRICW</name>
<gene>
    <name evidence="1" type="ORF">SAMN06295900_10425</name>
</gene>
<dbReference type="AlphaFoldDB" id="A0A1X7DV10"/>
<evidence type="ECO:0000313" key="1">
    <source>
        <dbReference type="EMBL" id="SMF21538.1"/>
    </source>
</evidence>
<dbReference type="STRING" id="28094.SAMN06295900_10425"/>
<sequence>MFHREAKYRIRAFLVMETGAGCRRARIHREQEASGGSMKAWIAALTVVWALGACAQSGASGSSQGGSITMYGTIDTGVTIRK</sequence>
<evidence type="ECO:0000313" key="2">
    <source>
        <dbReference type="Proteomes" id="UP000192911"/>
    </source>
</evidence>
<keyword evidence="2" id="KW-1185">Reference proteome</keyword>
<proteinExistence type="predicted"/>
<dbReference type="EMBL" id="FXAH01000004">
    <property type="protein sequence ID" value="SMF21538.1"/>
    <property type="molecule type" value="Genomic_DNA"/>
</dbReference>
<organism evidence="1 2">
    <name type="scientific">Trinickia caryophylli</name>
    <name type="common">Paraburkholderia caryophylli</name>
    <dbReference type="NCBI Taxonomy" id="28094"/>
    <lineage>
        <taxon>Bacteria</taxon>
        <taxon>Pseudomonadati</taxon>
        <taxon>Pseudomonadota</taxon>
        <taxon>Betaproteobacteria</taxon>
        <taxon>Burkholderiales</taxon>
        <taxon>Burkholderiaceae</taxon>
        <taxon>Trinickia</taxon>
    </lineage>
</organism>
<dbReference type="Proteomes" id="UP000192911">
    <property type="component" value="Unassembled WGS sequence"/>
</dbReference>
<reference evidence="2" key="1">
    <citation type="submission" date="2017-04" db="EMBL/GenBank/DDBJ databases">
        <authorList>
            <person name="Varghese N."/>
            <person name="Submissions S."/>
        </authorList>
    </citation>
    <scope>NUCLEOTIDE SEQUENCE [LARGE SCALE GENOMIC DNA]</scope>
    <source>
        <strain evidence="2">Ballard 720</strain>
    </source>
</reference>